<evidence type="ECO:0000256" key="1">
    <source>
        <dbReference type="SAM" id="Coils"/>
    </source>
</evidence>
<reference evidence="2 3" key="1">
    <citation type="submission" date="2024-01" db="EMBL/GenBank/DDBJ databases">
        <title>The genome sequence of Erythrobacteraceae sp. strain 1XM1-14.</title>
        <authorList>
            <person name="Liu Y."/>
        </authorList>
    </citation>
    <scope>NUCLEOTIDE SEQUENCE [LARGE SCALE GENOMIC DNA]</scope>
    <source>
        <strain evidence="2 3">1XM1-14</strain>
    </source>
</reference>
<keyword evidence="3" id="KW-1185">Reference proteome</keyword>
<dbReference type="InterPro" id="IPR007838">
    <property type="entry name" value="Cell_div_ZapA-like"/>
</dbReference>
<dbReference type="EMBL" id="JAZDQV010000008">
    <property type="protein sequence ID" value="MEE1877847.1"/>
    <property type="molecule type" value="Genomic_DNA"/>
</dbReference>
<dbReference type="Pfam" id="PF05164">
    <property type="entry name" value="ZapA"/>
    <property type="match status" value="1"/>
</dbReference>
<dbReference type="InterPro" id="IPR042233">
    <property type="entry name" value="Cell_div_ZapA_N"/>
</dbReference>
<keyword evidence="2" id="KW-0131">Cell cycle</keyword>
<proteinExistence type="predicted"/>
<accession>A0ABU7GFU3</accession>
<dbReference type="Proteomes" id="UP001343492">
    <property type="component" value="Unassembled WGS sequence"/>
</dbReference>
<dbReference type="SUPFAM" id="SSF102829">
    <property type="entry name" value="Cell division protein ZapA-like"/>
    <property type="match status" value="1"/>
</dbReference>
<dbReference type="GO" id="GO:0051301">
    <property type="term" value="P:cell division"/>
    <property type="evidence" value="ECO:0007669"/>
    <property type="project" value="UniProtKB-KW"/>
</dbReference>
<dbReference type="Gene3D" id="3.30.160.880">
    <property type="entry name" value="Cell division protein ZapA protomer, N-terminal domain"/>
    <property type="match status" value="1"/>
</dbReference>
<evidence type="ECO:0000313" key="2">
    <source>
        <dbReference type="EMBL" id="MEE1877847.1"/>
    </source>
</evidence>
<name>A0ABU7GFU3_9SPHN</name>
<dbReference type="RefSeq" id="WP_354144952.1">
    <property type="nucleotide sequence ID" value="NZ_JAZDQV010000008.1"/>
</dbReference>
<comment type="caution">
    <text evidence="2">The sequence shown here is derived from an EMBL/GenBank/DDBJ whole genome shotgun (WGS) entry which is preliminary data.</text>
</comment>
<feature type="coiled-coil region" evidence="1">
    <location>
        <begin position="80"/>
        <end position="155"/>
    </location>
</feature>
<organism evidence="2 3">
    <name type="scientific">Altererythrobacter litoralis</name>
    <dbReference type="NCBI Taxonomy" id="3113904"/>
    <lineage>
        <taxon>Bacteria</taxon>
        <taxon>Pseudomonadati</taxon>
        <taxon>Pseudomonadota</taxon>
        <taxon>Alphaproteobacteria</taxon>
        <taxon>Sphingomonadales</taxon>
        <taxon>Erythrobacteraceae</taxon>
        <taxon>Altererythrobacter</taxon>
    </lineage>
</organism>
<dbReference type="InterPro" id="IPR036192">
    <property type="entry name" value="Cell_div_ZapA-like_sf"/>
</dbReference>
<keyword evidence="2" id="KW-0132">Cell division</keyword>
<sequence>MSQVTLRIGGRSYVVACADGQEAHLARLGAMVEEKFRQMEGNLAPQEAQNLLFAAILLADELHDAREAAGGNPAELGERLDQLEKELAAATGSKNEAALELDAVRAERDALANDLANIKSAASGQQPLFAGADMATRLEQLAEQVEKCADTLEGKLSAP</sequence>
<keyword evidence="1" id="KW-0175">Coiled coil</keyword>
<gene>
    <name evidence="2" type="ORF">VRS74_09150</name>
</gene>
<evidence type="ECO:0000313" key="3">
    <source>
        <dbReference type="Proteomes" id="UP001343492"/>
    </source>
</evidence>
<protein>
    <submittedName>
        <fullName evidence="2">Cell division protein ZapA</fullName>
    </submittedName>
</protein>